<name>A0ACC2P9L7_9HYME</name>
<organism evidence="1 2">
    <name type="scientific">Eretmocerus hayati</name>
    <dbReference type="NCBI Taxonomy" id="131215"/>
    <lineage>
        <taxon>Eukaryota</taxon>
        <taxon>Metazoa</taxon>
        <taxon>Ecdysozoa</taxon>
        <taxon>Arthropoda</taxon>
        <taxon>Hexapoda</taxon>
        <taxon>Insecta</taxon>
        <taxon>Pterygota</taxon>
        <taxon>Neoptera</taxon>
        <taxon>Endopterygota</taxon>
        <taxon>Hymenoptera</taxon>
        <taxon>Apocrita</taxon>
        <taxon>Proctotrupomorpha</taxon>
        <taxon>Chalcidoidea</taxon>
        <taxon>Aphelinidae</taxon>
        <taxon>Aphelininae</taxon>
        <taxon>Eretmocerus</taxon>
    </lineage>
</organism>
<sequence>MFGKVGSVLIEMGQEDQRWRLAGEKRRGQAVATWNKTWVPYTLPVSESIVEYTRIPFQTKPHLRLQAAENQGILKMENLSQNLQEMGLEADGLLSDSVHVCVKILMQKNLVEREMSENLSREALDIGFLMSDMILEFFENLKKTEDELLYLEDEDVERPFNAQNIDEDSPHCETAEDSATPSESIESSQSNSQQDSRQTDATSGTDRESQSQSQHSEYVPSPKKCRVESIPLATKIKIINKAREHPNWSLKTLQNNGCMALTRMDTLARWSKDIEKGGTQNDESEYIHEKTFELFKDARAKRLPIHTRNVQEWAIQAALQFRSGLTDFCASDSWVDRFKARYGIRQRKITRYLKPTEIRSLETLQYSANCVMIVKIVPARAEMMILSPKKPFALEM</sequence>
<evidence type="ECO:0000313" key="1">
    <source>
        <dbReference type="EMBL" id="KAJ8680290.1"/>
    </source>
</evidence>
<comment type="caution">
    <text evidence="1">The sequence shown here is derived from an EMBL/GenBank/DDBJ whole genome shotgun (WGS) entry which is preliminary data.</text>
</comment>
<dbReference type="Proteomes" id="UP001239111">
    <property type="component" value="Chromosome 2"/>
</dbReference>
<reference evidence="1" key="1">
    <citation type="submission" date="2023-04" db="EMBL/GenBank/DDBJ databases">
        <title>A chromosome-level genome assembly of the parasitoid wasp Eretmocerus hayati.</title>
        <authorList>
            <person name="Zhong Y."/>
            <person name="Liu S."/>
            <person name="Liu Y."/>
        </authorList>
    </citation>
    <scope>NUCLEOTIDE SEQUENCE</scope>
    <source>
        <strain evidence="1">ZJU_SS_LIU_2023</strain>
    </source>
</reference>
<gene>
    <name evidence="1" type="ORF">QAD02_016077</name>
</gene>
<dbReference type="EMBL" id="CM056742">
    <property type="protein sequence ID" value="KAJ8680290.1"/>
    <property type="molecule type" value="Genomic_DNA"/>
</dbReference>
<evidence type="ECO:0000313" key="2">
    <source>
        <dbReference type="Proteomes" id="UP001239111"/>
    </source>
</evidence>
<protein>
    <submittedName>
        <fullName evidence="1">Uncharacterized protein</fullName>
    </submittedName>
</protein>
<keyword evidence="2" id="KW-1185">Reference proteome</keyword>
<proteinExistence type="predicted"/>
<accession>A0ACC2P9L7</accession>